<dbReference type="InterPro" id="IPR005754">
    <property type="entry name" value="Sortase"/>
</dbReference>
<keyword evidence="1" id="KW-0378">Hydrolase</keyword>
<evidence type="ECO:0000313" key="2">
    <source>
        <dbReference type="EMBL" id="RJR27982.1"/>
    </source>
</evidence>
<dbReference type="CDD" id="cd00004">
    <property type="entry name" value="Sortase"/>
    <property type="match status" value="1"/>
</dbReference>
<dbReference type="GO" id="GO:0016787">
    <property type="term" value="F:hydrolase activity"/>
    <property type="evidence" value="ECO:0007669"/>
    <property type="project" value="UniProtKB-KW"/>
</dbReference>
<protein>
    <submittedName>
        <fullName evidence="2">Sortase</fullName>
    </submittedName>
</protein>
<reference evidence="2 3" key="1">
    <citation type="journal article" date="2017" name="ISME J.">
        <title>Energy and carbon metabolisms in a deep terrestrial subsurface fluid microbial community.</title>
        <authorList>
            <person name="Momper L."/>
            <person name="Jungbluth S.P."/>
            <person name="Lee M.D."/>
            <person name="Amend J.P."/>
        </authorList>
    </citation>
    <scope>NUCLEOTIDE SEQUENCE [LARGE SCALE GENOMIC DNA]</scope>
    <source>
        <strain evidence="2">SURF_46</strain>
    </source>
</reference>
<dbReference type="Pfam" id="PF04203">
    <property type="entry name" value="Sortase"/>
    <property type="match status" value="1"/>
</dbReference>
<proteinExistence type="predicted"/>
<dbReference type="InterPro" id="IPR023365">
    <property type="entry name" value="Sortase_dom-sf"/>
</dbReference>
<gene>
    <name evidence="2" type="ORF">C4561_00560</name>
</gene>
<dbReference type="EMBL" id="QZJF01000005">
    <property type="protein sequence ID" value="RJR27982.1"/>
    <property type="molecule type" value="Genomic_DNA"/>
</dbReference>
<dbReference type="AlphaFoldDB" id="A0A3A4ZG17"/>
<accession>A0A3A4ZG17</accession>
<dbReference type="Proteomes" id="UP000265540">
    <property type="component" value="Unassembled WGS sequence"/>
</dbReference>
<evidence type="ECO:0000313" key="3">
    <source>
        <dbReference type="Proteomes" id="UP000265540"/>
    </source>
</evidence>
<name>A0A3A4ZG17_UNCKA</name>
<dbReference type="SUPFAM" id="SSF63817">
    <property type="entry name" value="Sortase"/>
    <property type="match status" value="1"/>
</dbReference>
<sequence length="224" mass="25161">MPNLLILVGISLIVLSLGPLVIDEVWYKIKEAKDQEYFLDPELTESTESTRSLTGMPVGDSVFSRFLSTRPVLINPVNRDFALVIEKIGINAPVVANVLVTDKDAYNDALKRGVAHALVSETPSEESGNVYLFAHASLNFWNLGKYATTFNLLRKLDNNDRIYLFYKNRIFVYSVVNKEVLRGWNTYPLTRAVIEPILTLQTCDPPGTTLNRLVVTAKLVDIQD</sequence>
<evidence type="ECO:0000256" key="1">
    <source>
        <dbReference type="ARBA" id="ARBA00022801"/>
    </source>
</evidence>
<comment type="caution">
    <text evidence="2">The sequence shown here is derived from an EMBL/GenBank/DDBJ whole genome shotgun (WGS) entry which is preliminary data.</text>
</comment>
<dbReference type="Gene3D" id="2.40.260.10">
    <property type="entry name" value="Sortase"/>
    <property type="match status" value="1"/>
</dbReference>
<organism evidence="2 3">
    <name type="scientific">candidate division WWE3 bacterium</name>
    <dbReference type="NCBI Taxonomy" id="2053526"/>
    <lineage>
        <taxon>Bacteria</taxon>
        <taxon>Katanobacteria</taxon>
    </lineage>
</organism>